<dbReference type="Pfam" id="PF00501">
    <property type="entry name" value="AMP-binding"/>
    <property type="match status" value="1"/>
</dbReference>
<evidence type="ECO:0000259" key="3">
    <source>
        <dbReference type="Pfam" id="PF13193"/>
    </source>
</evidence>
<dbReference type="PANTHER" id="PTHR43767:SF1">
    <property type="entry name" value="NONRIBOSOMAL PEPTIDE SYNTHASE PES1 (EUROFUNG)-RELATED"/>
    <property type="match status" value="1"/>
</dbReference>
<feature type="domain" description="AMP-binding enzyme C-terminal" evidence="3">
    <location>
        <begin position="427"/>
        <end position="502"/>
    </location>
</feature>
<feature type="domain" description="AMP-dependent synthetase/ligase" evidence="2">
    <location>
        <begin position="12"/>
        <end position="377"/>
    </location>
</feature>
<dbReference type="EMBL" id="JADOGI010000003">
    <property type="protein sequence ID" value="MBF8184577.1"/>
    <property type="molecule type" value="Genomic_DNA"/>
</dbReference>
<name>A0A931A856_9ACTN</name>
<dbReference type="SUPFAM" id="SSF56801">
    <property type="entry name" value="Acetyl-CoA synthetase-like"/>
    <property type="match status" value="1"/>
</dbReference>
<dbReference type="AlphaFoldDB" id="A0A931A856"/>
<dbReference type="InterPro" id="IPR000873">
    <property type="entry name" value="AMP-dep_synth/lig_dom"/>
</dbReference>
<dbReference type="InterPro" id="IPR020845">
    <property type="entry name" value="AMP-binding_CS"/>
</dbReference>
<dbReference type="InterPro" id="IPR045851">
    <property type="entry name" value="AMP-bd_C_sf"/>
</dbReference>
<comment type="caution">
    <text evidence="4">The sequence shown here is derived from an EMBL/GenBank/DDBJ whole genome shotgun (WGS) entry which is preliminary data.</text>
</comment>
<dbReference type="Gene3D" id="3.30.300.30">
    <property type="match status" value="1"/>
</dbReference>
<feature type="region of interest" description="Disordered" evidence="1">
    <location>
        <begin position="325"/>
        <end position="344"/>
    </location>
</feature>
<dbReference type="InterPro" id="IPR042099">
    <property type="entry name" value="ANL_N_sf"/>
</dbReference>
<sequence length="524" mass="57828">MDLDVLSVRSFFEQAVAAFPDEPFLIWTPDGSVITYAQAEDRIDRAANVWHTLGVRKGDRVAFMADNSPDFLIAWLGLAKIGGVLVAINTGFRAVEASYLVADSEARFALVDPKYLPLFDDVRQRAECLETVLTIGQHEDVPSFTALMDGAEPCAPPVELHGDDLISLIYTSGTTGNPKGVMQTHRNFVLTGQAYGHWMRMSRGQRIYACLPLFHINSQAYSTMGVIGIGGALVLAPRFSAGAFWDDVRKHRVNVFNFIGAMTVILSKKEPAPDDADHDVHIAYGVPALDAKIRGDIERRFGLQVISGFGMSETTFGLLEPLDEERRPGSMGVPRHHPDPSVPRTEARIVDDEGREVGPGVVGELVLRNAAMMSGYFRDPERTAEALVDGWLHTGDSAHRDADGFFFFVDRKKDIIRRRGENVSSLEVERVIERHPGVQEAAVIGVPSELTDEELLTYIVRRPGAEVRAKEIFDWCADNLAAFKVPRYLEFIDALPKTPTSKIQKALLRGTAASPGRVDRTAMV</sequence>
<dbReference type="Gene3D" id="3.40.50.12780">
    <property type="entry name" value="N-terminal domain of ligase-like"/>
    <property type="match status" value="1"/>
</dbReference>
<evidence type="ECO:0000256" key="1">
    <source>
        <dbReference type="SAM" id="MobiDB-lite"/>
    </source>
</evidence>
<accession>A0A931A856</accession>
<evidence type="ECO:0000313" key="4">
    <source>
        <dbReference type="EMBL" id="MBF8184577.1"/>
    </source>
</evidence>
<gene>
    <name evidence="4" type="ORF">ITP53_02210</name>
</gene>
<dbReference type="InterPro" id="IPR025110">
    <property type="entry name" value="AMP-bd_C"/>
</dbReference>
<proteinExistence type="predicted"/>
<dbReference type="InterPro" id="IPR050237">
    <property type="entry name" value="ATP-dep_AMP-bd_enzyme"/>
</dbReference>
<dbReference type="PANTHER" id="PTHR43767">
    <property type="entry name" value="LONG-CHAIN-FATTY-ACID--COA LIGASE"/>
    <property type="match status" value="1"/>
</dbReference>
<dbReference type="Pfam" id="PF13193">
    <property type="entry name" value="AMP-binding_C"/>
    <property type="match status" value="1"/>
</dbReference>
<organism evidence="4 5">
    <name type="scientific">Nonomuraea cypriaca</name>
    <dbReference type="NCBI Taxonomy" id="1187855"/>
    <lineage>
        <taxon>Bacteria</taxon>
        <taxon>Bacillati</taxon>
        <taxon>Actinomycetota</taxon>
        <taxon>Actinomycetes</taxon>
        <taxon>Streptosporangiales</taxon>
        <taxon>Streptosporangiaceae</taxon>
        <taxon>Nonomuraea</taxon>
    </lineage>
</organism>
<dbReference type="Proteomes" id="UP000605361">
    <property type="component" value="Unassembled WGS sequence"/>
</dbReference>
<dbReference type="RefSeq" id="WP_195893562.1">
    <property type="nucleotide sequence ID" value="NZ_JADOGI010000003.1"/>
</dbReference>
<evidence type="ECO:0000259" key="2">
    <source>
        <dbReference type="Pfam" id="PF00501"/>
    </source>
</evidence>
<dbReference type="PROSITE" id="PS00455">
    <property type="entry name" value="AMP_BINDING"/>
    <property type="match status" value="1"/>
</dbReference>
<evidence type="ECO:0000313" key="5">
    <source>
        <dbReference type="Proteomes" id="UP000605361"/>
    </source>
</evidence>
<reference evidence="4" key="1">
    <citation type="submission" date="2020-11" db="EMBL/GenBank/DDBJ databases">
        <title>Whole-genome analyses of Nonomuraea sp. K274.</title>
        <authorList>
            <person name="Veyisoglu A."/>
        </authorList>
    </citation>
    <scope>NUCLEOTIDE SEQUENCE</scope>
    <source>
        <strain evidence="4">K274</strain>
    </source>
</reference>
<dbReference type="GO" id="GO:0016878">
    <property type="term" value="F:acid-thiol ligase activity"/>
    <property type="evidence" value="ECO:0007669"/>
    <property type="project" value="UniProtKB-ARBA"/>
</dbReference>
<keyword evidence="5" id="KW-1185">Reference proteome</keyword>
<protein>
    <submittedName>
        <fullName evidence="4">AMP-binding protein</fullName>
    </submittedName>
</protein>